<evidence type="ECO:0000256" key="3">
    <source>
        <dbReference type="SAM" id="SignalP"/>
    </source>
</evidence>
<feature type="signal peptide" evidence="3">
    <location>
        <begin position="1"/>
        <end position="25"/>
    </location>
</feature>
<dbReference type="Proteomes" id="UP000463700">
    <property type="component" value="Unassembled WGS sequence"/>
</dbReference>
<reference evidence="4 5" key="1">
    <citation type="journal article" date="2020" name="Int. J. Syst. Evol. Microbiol.">
        <title>Paraburkholderia madseniana sp. nov., a phenolic acid-degrading bacterium isolated from acidic forest soil.</title>
        <authorList>
            <person name="Wilhelm R.C."/>
            <person name="Murphy S.J.L."/>
            <person name="Feriancek N.M."/>
            <person name="Karasz D.C."/>
            <person name="DeRito C.M."/>
            <person name="Newman J.D."/>
            <person name="Buckley D.H."/>
        </authorList>
    </citation>
    <scope>NUCLEOTIDE SEQUENCE [LARGE SCALE GENOMIC DNA]</scope>
    <source>
        <strain evidence="4 5">RP11</strain>
    </source>
</reference>
<name>A0A6N6WD37_9BURK</name>
<organism evidence="4 5">
    <name type="scientific">Paraburkholderia madseniana</name>
    <dbReference type="NCBI Taxonomy" id="2599607"/>
    <lineage>
        <taxon>Bacteria</taxon>
        <taxon>Pseudomonadati</taxon>
        <taxon>Pseudomonadota</taxon>
        <taxon>Betaproteobacteria</taxon>
        <taxon>Burkholderiales</taxon>
        <taxon>Burkholderiaceae</taxon>
        <taxon>Paraburkholderia</taxon>
    </lineage>
</organism>
<keyword evidence="3" id="KW-0732">Signal</keyword>
<dbReference type="GO" id="GO:0019605">
    <property type="term" value="P:butyrate metabolic process"/>
    <property type="evidence" value="ECO:0007669"/>
    <property type="project" value="InterPro"/>
</dbReference>
<dbReference type="InterPro" id="IPR016582">
    <property type="entry name" value="OHBut_olig_hydro_put"/>
</dbReference>
<feature type="compositionally biased region" description="Basic and acidic residues" evidence="2">
    <location>
        <begin position="77"/>
        <end position="97"/>
    </location>
</feature>
<dbReference type="EMBL" id="VOSW01000041">
    <property type="protein sequence ID" value="KAE8757828.1"/>
    <property type="molecule type" value="Genomic_DNA"/>
</dbReference>
<dbReference type="RefSeq" id="WP_154562329.1">
    <property type="nucleotide sequence ID" value="NZ_VOSW01000041.1"/>
</dbReference>
<evidence type="ECO:0000256" key="1">
    <source>
        <dbReference type="ARBA" id="ARBA00022801"/>
    </source>
</evidence>
<dbReference type="GO" id="GO:0047989">
    <property type="term" value="F:hydroxybutyrate-dimer hydrolase activity"/>
    <property type="evidence" value="ECO:0007669"/>
    <property type="project" value="InterPro"/>
</dbReference>
<evidence type="ECO:0000256" key="2">
    <source>
        <dbReference type="SAM" id="MobiDB-lite"/>
    </source>
</evidence>
<evidence type="ECO:0000313" key="4">
    <source>
        <dbReference type="EMBL" id="KAE8757828.1"/>
    </source>
</evidence>
<feature type="chain" id="PRO_5026999918" evidence="3">
    <location>
        <begin position="26"/>
        <end position="97"/>
    </location>
</feature>
<proteinExistence type="predicted"/>
<dbReference type="AlphaFoldDB" id="A0A6N6WD37"/>
<evidence type="ECO:0000313" key="5">
    <source>
        <dbReference type="Proteomes" id="UP000463700"/>
    </source>
</evidence>
<sequence>MATRKKAVLLSAAIVSAVLVPVARADDHDDRRPGPNGLPWFVVADSLRTTTYDGISDDLLTAGLGKTGLAGPAPAIAKKERSGRTLPVERNKVNKST</sequence>
<comment type="caution">
    <text evidence="4">The sequence shown here is derived from an EMBL/GenBank/DDBJ whole genome shotgun (WGS) entry which is preliminary data.</text>
</comment>
<protein>
    <submittedName>
        <fullName evidence="4">Uncharacterized protein</fullName>
    </submittedName>
</protein>
<dbReference type="Pfam" id="PF10605">
    <property type="entry name" value="3HBOH"/>
    <property type="match status" value="1"/>
</dbReference>
<gene>
    <name evidence="4" type="ORF">FSO04_21755</name>
</gene>
<feature type="region of interest" description="Disordered" evidence="2">
    <location>
        <begin position="71"/>
        <end position="97"/>
    </location>
</feature>
<dbReference type="GO" id="GO:0005615">
    <property type="term" value="C:extracellular space"/>
    <property type="evidence" value="ECO:0007669"/>
    <property type="project" value="InterPro"/>
</dbReference>
<dbReference type="OrthoDB" id="4294477at2"/>
<keyword evidence="1" id="KW-0378">Hydrolase</keyword>
<accession>A0A6N6WD37</accession>